<comment type="caution">
    <text evidence="1">The sequence shown here is derived from an EMBL/GenBank/DDBJ whole genome shotgun (WGS) entry which is preliminary data.</text>
</comment>
<dbReference type="RefSeq" id="WP_200318917.1">
    <property type="nucleotide sequence ID" value="NZ_JAENJH010000003.1"/>
</dbReference>
<sequence length="85" mass="9661">MRYDESTATALGARLLLDTCRGDLRRMRVRADGDPGALRSRLRELPRIGAVGASIFVREVQEVCPELRPPLDRKANRRRWFADAP</sequence>
<organism evidence="1 2">
    <name type="scientific">Prauserella cavernicola</name>
    <dbReference type="NCBI Taxonomy" id="2800127"/>
    <lineage>
        <taxon>Bacteria</taxon>
        <taxon>Bacillati</taxon>
        <taxon>Actinomycetota</taxon>
        <taxon>Actinomycetes</taxon>
        <taxon>Pseudonocardiales</taxon>
        <taxon>Pseudonocardiaceae</taxon>
        <taxon>Prauserella</taxon>
    </lineage>
</organism>
<reference evidence="1" key="1">
    <citation type="submission" date="2020-12" db="EMBL/GenBank/DDBJ databases">
        <title>Prauserella sp. ASG 168, a novel actinomycete isolated from cave rock.</title>
        <authorList>
            <person name="Suriyachadkun C."/>
        </authorList>
    </citation>
    <scope>NUCLEOTIDE SEQUENCE</scope>
    <source>
        <strain evidence="1">ASG 168</strain>
    </source>
</reference>
<dbReference type="AlphaFoldDB" id="A0A934QPP7"/>
<proteinExistence type="predicted"/>
<dbReference type="EMBL" id="JAENJH010000003">
    <property type="protein sequence ID" value="MBK1785917.1"/>
    <property type="molecule type" value="Genomic_DNA"/>
</dbReference>
<protein>
    <submittedName>
        <fullName evidence="1">Uncharacterized protein</fullName>
    </submittedName>
</protein>
<dbReference type="Proteomes" id="UP000635245">
    <property type="component" value="Unassembled WGS sequence"/>
</dbReference>
<gene>
    <name evidence="1" type="ORF">JHE00_16420</name>
</gene>
<name>A0A934QPP7_9PSEU</name>
<evidence type="ECO:0000313" key="1">
    <source>
        <dbReference type="EMBL" id="MBK1785917.1"/>
    </source>
</evidence>
<evidence type="ECO:0000313" key="2">
    <source>
        <dbReference type="Proteomes" id="UP000635245"/>
    </source>
</evidence>
<accession>A0A934QPP7</accession>
<keyword evidence="2" id="KW-1185">Reference proteome</keyword>